<feature type="transmembrane region" description="Helical" evidence="8">
    <location>
        <begin position="479"/>
        <end position="497"/>
    </location>
</feature>
<evidence type="ECO:0000259" key="9">
    <source>
        <dbReference type="Pfam" id="PF00324"/>
    </source>
</evidence>
<gene>
    <name evidence="10" type="primary">CAN3</name>
    <name evidence="10" type="ORF">CAAN4_F00452</name>
</gene>
<feature type="transmembrane region" description="Helical" evidence="8">
    <location>
        <begin position="66"/>
        <end position="87"/>
    </location>
</feature>
<comment type="similarity">
    <text evidence="2">Belongs to the amino acid-polyamine-organocation (APC) superfamily. YAT (TC 2.A.3.10) family.</text>
</comment>
<evidence type="ECO:0000256" key="4">
    <source>
        <dbReference type="ARBA" id="ARBA00022692"/>
    </source>
</evidence>
<sequence length="545" mass="60457">MQKEKAQEIIDENSVELDLSQEIDQSQPRTKRNLEPRHVQLIAIGGSIGTALFFTIGSSLVKGGPLGIVLAFTFWTGVIFLITTAIGEMVSYLPIHSPFAAMAGRVVDEALECCAGWNFYIMESLYIPFEITAVNGMIHFWKDGYSPAITTCVQIVLYTLINVFAVRVYGESEFWLSIGKLILCIGLLLFTVVTMCGGNPQHDAFGFRNWNVAGGPIGEYLTTGSLGKFEGFLAAVIGASYIIVGPEYLSMVASEAKNPRKTMSVAFKTVVYRLALFYIGGALSVSILVAYNDPRFVELTAISSDALSSPYVVAMQNMNVKVLPHIVNAVAITSSFSAGNSQVYCSSRALLGLAERGFAPKIFNRCTKSGVPIYGVAASIGFSMLSLMQLGKSGGTVLNYIVSLTTGSQLLNYGFMCITYIHFYRACQVQGLDRSTFPYRSWYQPYSVYIAGFFIWSLIAILGYSSLLPGRWSLDTFLFSYFALFLNIAIFIFWKVFKRTKHIKPEDADLTTGLAEIEEHENEFYQTLEEQKSLGWFKSILYWMF</sequence>
<dbReference type="EMBL" id="OZ004258">
    <property type="protein sequence ID" value="CAK7911007.1"/>
    <property type="molecule type" value="Genomic_DNA"/>
</dbReference>
<keyword evidence="7 8" id="KW-0472">Membrane</keyword>
<comment type="subcellular location">
    <subcellularLocation>
        <location evidence="1">Membrane</location>
        <topology evidence="1">Multi-pass membrane protein</topology>
    </subcellularLocation>
</comment>
<evidence type="ECO:0000256" key="2">
    <source>
        <dbReference type="ARBA" id="ARBA00006983"/>
    </source>
</evidence>
<evidence type="ECO:0000256" key="3">
    <source>
        <dbReference type="ARBA" id="ARBA00022448"/>
    </source>
</evidence>
<evidence type="ECO:0000256" key="7">
    <source>
        <dbReference type="ARBA" id="ARBA00023136"/>
    </source>
</evidence>
<dbReference type="PANTHER" id="PTHR43341">
    <property type="entry name" value="AMINO ACID PERMEASE"/>
    <property type="match status" value="1"/>
</dbReference>
<accession>A0ABP0EEK3</accession>
<evidence type="ECO:0000313" key="11">
    <source>
        <dbReference type="Proteomes" id="UP001497600"/>
    </source>
</evidence>
<dbReference type="Pfam" id="PF00324">
    <property type="entry name" value="AA_permease"/>
    <property type="match status" value="1"/>
</dbReference>
<feature type="transmembrane region" description="Helical" evidence="8">
    <location>
        <begin position="39"/>
        <end position="60"/>
    </location>
</feature>
<feature type="transmembrane region" description="Helical" evidence="8">
    <location>
        <begin position="448"/>
        <end position="467"/>
    </location>
</feature>
<feature type="transmembrane region" description="Helical" evidence="8">
    <location>
        <begin position="270"/>
        <end position="291"/>
    </location>
</feature>
<keyword evidence="4 8" id="KW-0812">Transmembrane</keyword>
<dbReference type="InterPro" id="IPR004841">
    <property type="entry name" value="AA-permease/SLC12A_dom"/>
</dbReference>
<protein>
    <submittedName>
        <fullName evidence="10">Probable lysine/arginine permease Can3p</fullName>
    </submittedName>
</protein>
<keyword evidence="6 8" id="KW-1133">Transmembrane helix</keyword>
<feature type="transmembrane region" description="Helical" evidence="8">
    <location>
        <begin position="371"/>
        <end position="390"/>
    </location>
</feature>
<evidence type="ECO:0000256" key="5">
    <source>
        <dbReference type="ARBA" id="ARBA00022970"/>
    </source>
</evidence>
<organism evidence="10 11">
    <name type="scientific">[Candida] anglica</name>
    <dbReference type="NCBI Taxonomy" id="148631"/>
    <lineage>
        <taxon>Eukaryota</taxon>
        <taxon>Fungi</taxon>
        <taxon>Dikarya</taxon>
        <taxon>Ascomycota</taxon>
        <taxon>Saccharomycotina</taxon>
        <taxon>Pichiomycetes</taxon>
        <taxon>Debaryomycetaceae</taxon>
        <taxon>Kurtzmaniella</taxon>
    </lineage>
</organism>
<evidence type="ECO:0000256" key="1">
    <source>
        <dbReference type="ARBA" id="ARBA00004141"/>
    </source>
</evidence>
<dbReference type="InterPro" id="IPR050524">
    <property type="entry name" value="APC_YAT"/>
</dbReference>
<evidence type="ECO:0000256" key="6">
    <source>
        <dbReference type="ARBA" id="ARBA00022989"/>
    </source>
</evidence>
<dbReference type="Gene3D" id="1.20.1740.10">
    <property type="entry name" value="Amino acid/polyamine transporter I"/>
    <property type="match status" value="1"/>
</dbReference>
<dbReference type="Proteomes" id="UP001497600">
    <property type="component" value="Chromosome F"/>
</dbReference>
<feature type="transmembrane region" description="Helical" evidence="8">
    <location>
        <begin position="410"/>
        <end position="427"/>
    </location>
</feature>
<dbReference type="InterPro" id="IPR004840">
    <property type="entry name" value="Amino_acid_permease_CS"/>
</dbReference>
<feature type="domain" description="Amino acid permease/ SLC12A" evidence="9">
    <location>
        <begin position="38"/>
        <end position="501"/>
    </location>
</feature>
<keyword evidence="11" id="KW-1185">Reference proteome</keyword>
<feature type="transmembrane region" description="Helical" evidence="8">
    <location>
        <begin position="145"/>
        <end position="168"/>
    </location>
</feature>
<evidence type="ECO:0000256" key="8">
    <source>
        <dbReference type="SAM" id="Phobius"/>
    </source>
</evidence>
<feature type="transmembrane region" description="Helical" evidence="8">
    <location>
        <begin position="231"/>
        <end position="250"/>
    </location>
</feature>
<dbReference type="PIRSF" id="PIRSF006060">
    <property type="entry name" value="AA_transporter"/>
    <property type="match status" value="1"/>
</dbReference>
<keyword evidence="3" id="KW-0813">Transport</keyword>
<evidence type="ECO:0000313" key="10">
    <source>
        <dbReference type="EMBL" id="CAK7911007.1"/>
    </source>
</evidence>
<keyword evidence="5" id="KW-0029">Amino-acid transport</keyword>
<dbReference type="PROSITE" id="PS00218">
    <property type="entry name" value="AMINO_ACID_PERMEASE_1"/>
    <property type="match status" value="1"/>
</dbReference>
<feature type="transmembrane region" description="Helical" evidence="8">
    <location>
        <begin position="174"/>
        <end position="198"/>
    </location>
</feature>
<dbReference type="PANTHER" id="PTHR43341:SF15">
    <property type="entry name" value="GENERAL AMINO ACID PERMEASE AGP2"/>
    <property type="match status" value="1"/>
</dbReference>
<proteinExistence type="inferred from homology"/>
<name>A0ABP0EEK3_9ASCO</name>
<reference evidence="10 11" key="1">
    <citation type="submission" date="2024-01" db="EMBL/GenBank/DDBJ databases">
        <authorList>
            <consortium name="Genoscope - CEA"/>
            <person name="William W."/>
        </authorList>
    </citation>
    <scope>NUCLEOTIDE SEQUENCE [LARGE SCALE GENOMIC DNA]</scope>
    <source>
        <strain evidence="10 11">29B2s-10</strain>
    </source>
</reference>